<evidence type="ECO:0000256" key="1">
    <source>
        <dbReference type="SAM" id="Coils"/>
    </source>
</evidence>
<evidence type="ECO:0000313" key="4">
    <source>
        <dbReference type="Proteomes" id="UP001189429"/>
    </source>
</evidence>
<proteinExistence type="predicted"/>
<feature type="non-terminal residue" evidence="3">
    <location>
        <position position="969"/>
    </location>
</feature>
<feature type="region of interest" description="Disordered" evidence="2">
    <location>
        <begin position="688"/>
        <end position="737"/>
    </location>
</feature>
<feature type="compositionally biased region" description="Low complexity" evidence="2">
    <location>
        <begin position="693"/>
        <end position="715"/>
    </location>
</feature>
<gene>
    <name evidence="3" type="ORF">PCOR1329_LOCUS60827</name>
</gene>
<keyword evidence="1" id="KW-0175">Coiled coil</keyword>
<name>A0ABN9VSL3_9DINO</name>
<comment type="caution">
    <text evidence="3">The sequence shown here is derived from an EMBL/GenBank/DDBJ whole genome shotgun (WGS) entry which is preliminary data.</text>
</comment>
<keyword evidence="4" id="KW-1185">Reference proteome</keyword>
<evidence type="ECO:0000256" key="2">
    <source>
        <dbReference type="SAM" id="MobiDB-lite"/>
    </source>
</evidence>
<protein>
    <submittedName>
        <fullName evidence="3">Uncharacterized protein</fullName>
    </submittedName>
</protein>
<dbReference type="Proteomes" id="UP001189429">
    <property type="component" value="Unassembled WGS sequence"/>
</dbReference>
<reference evidence="3" key="1">
    <citation type="submission" date="2023-10" db="EMBL/GenBank/DDBJ databases">
        <authorList>
            <person name="Chen Y."/>
            <person name="Shah S."/>
            <person name="Dougan E. K."/>
            <person name="Thang M."/>
            <person name="Chan C."/>
        </authorList>
    </citation>
    <scope>NUCLEOTIDE SEQUENCE [LARGE SCALE GENOMIC DNA]</scope>
</reference>
<feature type="coiled-coil region" evidence="1">
    <location>
        <begin position="787"/>
        <end position="873"/>
    </location>
</feature>
<dbReference type="EMBL" id="CAUYUJ010017629">
    <property type="protein sequence ID" value="CAK0876485.1"/>
    <property type="molecule type" value="Genomic_DNA"/>
</dbReference>
<accession>A0ABN9VSL3</accession>
<evidence type="ECO:0000313" key="3">
    <source>
        <dbReference type="EMBL" id="CAK0876485.1"/>
    </source>
</evidence>
<organism evidence="3 4">
    <name type="scientific">Prorocentrum cordatum</name>
    <dbReference type="NCBI Taxonomy" id="2364126"/>
    <lineage>
        <taxon>Eukaryota</taxon>
        <taxon>Sar</taxon>
        <taxon>Alveolata</taxon>
        <taxon>Dinophyceae</taxon>
        <taxon>Prorocentrales</taxon>
        <taxon>Prorocentraceae</taxon>
        <taxon>Prorocentrum</taxon>
    </lineage>
</organism>
<feature type="coiled-coil region" evidence="1">
    <location>
        <begin position="902"/>
        <end position="929"/>
    </location>
</feature>
<sequence length="969" mass="104918">MAAACSLSNMPWLFASAAKGSGALKARAGFYQPGRPVTEHAALCFASACVKMSTSTWGEQGSSMQCIQKSAGNECYIHVKCRLDNDLTNKALEAQRKKFKMALTTAFAGIPEGRRMARASDILGRTTARSPPGQLVKRWVRRRCGGGMPGHSGREQWRALLAELQWRKMNAHKTLDWGRTYFAPFAAFADAYKPLQSADPFEFFEKELGSDCDELLKLKAAVQAKKEAQAAAAGAGAPQKAPLLEEEVRAKGVACRRALAWLETCSARVLEGQQWLADAQAAEGEAAASAHAAQQDWEAACAKQVKASAPPSAAPPSSSAINLSTLVDEGSLQIVDGPLFDLSGLELDEQARVGWERIKQELADSVQTKVQEVLGPSAQRILELREEARKLRAREEAKRRRVGGSDRDSYSTVGGEQFADCGSRLGGACTAVKTFIAFCVARSYAIPECEDFGHSYFFARIGSSLADGCAWRAGVGGVAAGAAAPPVRFPPIEAARASSPPAGDDRLGRYLLELWGKCRQSEDATVCRAELERTLVEVVGLQGQARVMAQLCPGSAGQSEPPGSLDFLSYWQGMDRFFATMQQRWPDEGDHSVSADTVRGLKRFRDGLLDHWRGQGATGLGGSIAPAQLLAMLGAIQAGARDQQYWRVNMAAIADLEGDARGVQPCDLADAIHCWLGEIVEGASCGQEHGRAPLDAPTPSAATPLATPLATPAPASEAGSSHPRRFSASSDRAEGMAPKELQRAYEVIESLRDLTDTRNSRAHRALEELARLQGSLGRQLHAQEAEIGRLRESGEALRRKRQDLEAELLRQVEVAEGHSDAAAEADAQRRRASVLERELAGLREHHAESCQEVQRLRAQVAESERQHADVRRRESVWGRRYEQLEQETERTDGHRQWMQAELSRQGAQLASAEEMVRQLRGESARLRASFEAAVRATRSASAYAAEEGESAACLRALLEAATAAAPPPP</sequence>